<comment type="caution">
    <text evidence="2">The sequence shown here is derived from an EMBL/GenBank/DDBJ whole genome shotgun (WGS) entry which is preliminary data.</text>
</comment>
<dbReference type="AlphaFoldDB" id="A0A8S2NXH5"/>
<gene>
    <name evidence="1" type="ORF">OVA965_LOCUS24302</name>
    <name evidence="2" type="ORF">TMI583_LOCUS25021</name>
</gene>
<protein>
    <submittedName>
        <fullName evidence="2">Uncharacterized protein</fullName>
    </submittedName>
</protein>
<dbReference type="Proteomes" id="UP000682733">
    <property type="component" value="Unassembled WGS sequence"/>
</dbReference>
<dbReference type="EMBL" id="CAJOBA010036113">
    <property type="protein sequence ID" value="CAF4017002.1"/>
    <property type="molecule type" value="Genomic_DNA"/>
</dbReference>
<accession>A0A8S2NXH5</accession>
<evidence type="ECO:0000313" key="1">
    <source>
        <dbReference type="EMBL" id="CAF1207871.1"/>
    </source>
</evidence>
<name>A0A8S2NXH5_9BILA</name>
<dbReference type="EMBL" id="CAJNOK010014581">
    <property type="protein sequence ID" value="CAF1207871.1"/>
    <property type="molecule type" value="Genomic_DNA"/>
</dbReference>
<evidence type="ECO:0000313" key="2">
    <source>
        <dbReference type="EMBL" id="CAF4017002.1"/>
    </source>
</evidence>
<organism evidence="2 3">
    <name type="scientific">Didymodactylos carnosus</name>
    <dbReference type="NCBI Taxonomy" id="1234261"/>
    <lineage>
        <taxon>Eukaryota</taxon>
        <taxon>Metazoa</taxon>
        <taxon>Spiralia</taxon>
        <taxon>Gnathifera</taxon>
        <taxon>Rotifera</taxon>
        <taxon>Eurotatoria</taxon>
        <taxon>Bdelloidea</taxon>
        <taxon>Philodinida</taxon>
        <taxon>Philodinidae</taxon>
        <taxon>Didymodactylos</taxon>
    </lineage>
</organism>
<sequence>MIWWKVCIPLQRELLRKCPQKTPSDTVRHIIQAIYPGIVEQANIKENEIQDLCKSIISPVRSSSIDIHSNAKWIQNSLTVAGGNSDGNGINRVYNSCDLYVDDDQIIYVVDRSNDRIME</sequence>
<reference evidence="2" key="1">
    <citation type="submission" date="2021-02" db="EMBL/GenBank/DDBJ databases">
        <authorList>
            <person name="Nowell W R."/>
        </authorList>
    </citation>
    <scope>NUCLEOTIDE SEQUENCE</scope>
</reference>
<proteinExistence type="predicted"/>
<dbReference type="Proteomes" id="UP000677228">
    <property type="component" value="Unassembled WGS sequence"/>
</dbReference>
<evidence type="ECO:0000313" key="3">
    <source>
        <dbReference type="Proteomes" id="UP000682733"/>
    </source>
</evidence>